<sequence>MSRRRIIVGISGASGFQYGMKALELLRAMDLETHLVMSKGAELTRSLETGISREDVLACADVVHSISNPGAAISSGSFASIGMLVAPCSMRSLAAIAHSLSDNLLTRAADVTLKERRRLVLMARETPLNLGHIRNMALVTEMGGVVFPPVPALYQRPATLDALITHSVGRALDLFGLNVPGLVRWEGTHGASGPAAANAVRSLYN</sequence>
<gene>
    <name evidence="7" type="primary">ubiX</name>
    <name evidence="9" type="ORF">SAMN04488135_102287</name>
</gene>
<dbReference type="EMBL" id="FQXE01000002">
    <property type="protein sequence ID" value="SHH13812.1"/>
    <property type="molecule type" value="Genomic_DNA"/>
</dbReference>
<evidence type="ECO:0000256" key="1">
    <source>
        <dbReference type="ARBA" id="ARBA00022602"/>
    </source>
</evidence>
<dbReference type="STRING" id="658167.SAMN04488135_102287"/>
<feature type="binding site" evidence="7">
    <location>
        <position position="38"/>
    </location>
    <ligand>
        <name>FMN</name>
        <dbReference type="ChEBI" id="CHEBI:58210"/>
    </ligand>
</feature>
<feature type="binding site" evidence="7">
    <location>
        <begin position="12"/>
        <end position="14"/>
    </location>
    <ligand>
        <name>FMN</name>
        <dbReference type="ChEBI" id="CHEBI:58210"/>
    </ligand>
</feature>
<comment type="similarity">
    <text evidence="6 7">Belongs to the UbiX/PAD1 family.</text>
</comment>
<comment type="function">
    <text evidence="7">Flavin prenyltransferase that catalyzes the synthesis of the prenylated FMN cofactor (prenyl-FMN) for 4-hydroxy-3-polyprenylbenzoic acid decarboxylase UbiD. The prenyltransferase is metal-independent and links a dimethylallyl moiety from dimethylallyl monophosphate (DMAP) to the flavin N5 and C6 atoms of FMN.</text>
</comment>
<dbReference type="EC" id="2.5.1.129" evidence="7"/>
<evidence type="ECO:0000256" key="5">
    <source>
        <dbReference type="ARBA" id="ARBA00050612"/>
    </source>
</evidence>
<evidence type="ECO:0000256" key="3">
    <source>
        <dbReference type="ARBA" id="ARBA00022643"/>
    </source>
</evidence>
<evidence type="ECO:0000313" key="9">
    <source>
        <dbReference type="EMBL" id="SHH13812.1"/>
    </source>
</evidence>
<evidence type="ECO:0000259" key="8">
    <source>
        <dbReference type="Pfam" id="PF02441"/>
    </source>
</evidence>
<dbReference type="OrthoDB" id="9781577at2"/>
<feature type="domain" description="Flavoprotein" evidence="8">
    <location>
        <begin position="5"/>
        <end position="173"/>
    </location>
</feature>
<keyword evidence="3 7" id="KW-0288">FMN</keyword>
<keyword evidence="4 7" id="KW-0808">Transferase</keyword>
<accession>A0A1M5QIA0</accession>
<dbReference type="FunFam" id="3.40.50.1950:FF:000001">
    <property type="entry name" value="Flavin prenyltransferase UbiX"/>
    <property type="match status" value="1"/>
</dbReference>
<comment type="catalytic activity">
    <reaction evidence="5 7">
        <text>dimethylallyl phosphate + FMNH2 = prenylated FMNH2 + phosphate</text>
        <dbReference type="Rhea" id="RHEA:37743"/>
        <dbReference type="ChEBI" id="CHEBI:43474"/>
        <dbReference type="ChEBI" id="CHEBI:57618"/>
        <dbReference type="ChEBI" id="CHEBI:87467"/>
        <dbReference type="ChEBI" id="CHEBI:88052"/>
        <dbReference type="EC" id="2.5.1.129"/>
    </reaction>
</comment>
<comment type="caution">
    <text evidence="7">Lacks conserved residue(s) required for the propagation of feature annotation.</text>
</comment>
<keyword evidence="2 7" id="KW-0285">Flavoprotein</keyword>
<dbReference type="InterPro" id="IPR003382">
    <property type="entry name" value="Flavoprotein"/>
</dbReference>
<dbReference type="NCBIfam" id="TIGR00421">
    <property type="entry name" value="ubiX_pad"/>
    <property type="match status" value="1"/>
</dbReference>
<dbReference type="InterPro" id="IPR036551">
    <property type="entry name" value="Flavin_trans-like"/>
</dbReference>
<name>A0A1M5QIA0_9BURK</name>
<proteinExistence type="inferred from homology"/>
<evidence type="ECO:0000256" key="4">
    <source>
        <dbReference type="ARBA" id="ARBA00022679"/>
    </source>
</evidence>
<dbReference type="Pfam" id="PF02441">
    <property type="entry name" value="Flavoprotein"/>
    <property type="match status" value="1"/>
</dbReference>
<dbReference type="RefSeq" id="WP_073101929.1">
    <property type="nucleotide sequence ID" value="NZ_FQXE01000002.1"/>
</dbReference>
<dbReference type="Gene3D" id="3.40.50.1950">
    <property type="entry name" value="Flavin prenyltransferase-like"/>
    <property type="match status" value="1"/>
</dbReference>
<feature type="binding site" evidence="7">
    <location>
        <position position="124"/>
    </location>
    <ligand>
        <name>FMN</name>
        <dbReference type="ChEBI" id="CHEBI:58210"/>
    </ligand>
</feature>
<feature type="binding site" evidence="7">
    <location>
        <begin position="89"/>
        <end position="92"/>
    </location>
    <ligand>
        <name>FMN</name>
        <dbReference type="ChEBI" id="CHEBI:58210"/>
    </ligand>
</feature>
<evidence type="ECO:0000256" key="6">
    <source>
        <dbReference type="ARBA" id="ARBA00060793"/>
    </source>
</evidence>
<feature type="binding site" evidence="7">
    <location>
        <position position="170"/>
    </location>
    <ligand>
        <name>dimethylallyl phosphate</name>
        <dbReference type="ChEBI" id="CHEBI:88052"/>
    </ligand>
</feature>
<evidence type="ECO:0000256" key="7">
    <source>
        <dbReference type="HAMAP-Rule" id="MF_01984"/>
    </source>
</evidence>
<evidence type="ECO:0000256" key="2">
    <source>
        <dbReference type="ARBA" id="ARBA00022630"/>
    </source>
</evidence>
<reference evidence="9 10" key="1">
    <citation type="submission" date="2016-11" db="EMBL/GenBank/DDBJ databases">
        <authorList>
            <person name="Jaros S."/>
            <person name="Januszkiewicz K."/>
            <person name="Wedrychowicz H."/>
        </authorList>
    </citation>
    <scope>NUCLEOTIDE SEQUENCE [LARGE SCALE GENOMIC DNA]</scope>
    <source>
        <strain evidence="9 10">CGMCC 1.10190</strain>
    </source>
</reference>
<evidence type="ECO:0000313" key="10">
    <source>
        <dbReference type="Proteomes" id="UP000184226"/>
    </source>
</evidence>
<dbReference type="Proteomes" id="UP000184226">
    <property type="component" value="Unassembled WGS sequence"/>
</dbReference>
<dbReference type="SUPFAM" id="SSF52507">
    <property type="entry name" value="Homo-oligomeric flavin-containing Cys decarboxylases, HFCD"/>
    <property type="match status" value="1"/>
</dbReference>
<dbReference type="GO" id="GO:0106141">
    <property type="term" value="F:flavin prenyltransferase activity"/>
    <property type="evidence" value="ECO:0007669"/>
    <property type="project" value="UniProtKB-EC"/>
</dbReference>
<dbReference type="AlphaFoldDB" id="A0A1M5QIA0"/>
<dbReference type="InterPro" id="IPR004507">
    <property type="entry name" value="UbiX-like"/>
</dbReference>
<dbReference type="HAMAP" id="MF_01984">
    <property type="entry name" value="ubiX_pad"/>
    <property type="match status" value="1"/>
</dbReference>
<feature type="binding site" evidence="7">
    <location>
        <position position="154"/>
    </location>
    <ligand>
        <name>dimethylallyl phosphate</name>
        <dbReference type="ChEBI" id="CHEBI:88052"/>
    </ligand>
</feature>
<protein>
    <recommendedName>
        <fullName evidence="7">Flavin prenyltransferase UbiX</fullName>
        <ecNumber evidence="7">2.5.1.129</ecNumber>
    </recommendedName>
</protein>
<organism evidence="9 10">
    <name type="scientific">Pollutimonas bauzanensis</name>
    <dbReference type="NCBI Taxonomy" id="658167"/>
    <lineage>
        <taxon>Bacteria</taxon>
        <taxon>Pseudomonadati</taxon>
        <taxon>Pseudomonadota</taxon>
        <taxon>Betaproteobacteria</taxon>
        <taxon>Burkholderiales</taxon>
        <taxon>Alcaligenaceae</taxon>
        <taxon>Pollutimonas</taxon>
    </lineage>
</organism>
<keyword evidence="1 7" id="KW-0637">Prenyltransferase</keyword>
<dbReference type="NCBIfam" id="NF004685">
    <property type="entry name" value="PRK06029.1"/>
    <property type="match status" value="1"/>
</dbReference>
<keyword evidence="10" id="KW-1185">Reference proteome</keyword>